<accession>A0A923M9D6</accession>
<gene>
    <name evidence="2" type="ORF">H8R02_18290</name>
</gene>
<dbReference type="InterPro" id="IPR016181">
    <property type="entry name" value="Acyl_CoA_acyltransferase"/>
</dbReference>
<dbReference type="CDD" id="cd04301">
    <property type="entry name" value="NAT_SF"/>
    <property type="match status" value="1"/>
</dbReference>
<dbReference type="InterPro" id="IPR000182">
    <property type="entry name" value="GNAT_dom"/>
</dbReference>
<sequence length="248" mass="27034">MPTPVPADPESIELATLDAVPPQATERLRDWVLAYDDGTVGRAHSAVPLRHDSCEPEVLQEIERRYASRGLEPMLRLARIPAFSPLRNELEQRGWRAQKPTAVEVATCESVAASGAEIDVEFTDAPTARWSEVFLGEGFDPVDGASRLGILRRARSSVFATVTVEDKVAAVGSAGYSQGWCGIHGMRTAPAFRGRGFAGGIIAAFAREALSRGLTRAFLQVEQGNARARSIYARAGFGEAWVYEYWAR</sequence>
<dbReference type="Gene3D" id="3.40.630.30">
    <property type="match status" value="1"/>
</dbReference>
<dbReference type="RefSeq" id="WP_187082895.1">
    <property type="nucleotide sequence ID" value="NZ_JACORU010000006.1"/>
</dbReference>
<dbReference type="PROSITE" id="PS51186">
    <property type="entry name" value="GNAT"/>
    <property type="match status" value="1"/>
</dbReference>
<name>A0A923M9D6_9BURK</name>
<dbReference type="SUPFAM" id="SSF55729">
    <property type="entry name" value="Acyl-CoA N-acyltransferases (Nat)"/>
    <property type="match status" value="1"/>
</dbReference>
<evidence type="ECO:0000313" key="3">
    <source>
        <dbReference type="Proteomes" id="UP000596827"/>
    </source>
</evidence>
<protein>
    <submittedName>
        <fullName evidence="2">GNAT family N-acetyltransferase</fullName>
    </submittedName>
</protein>
<dbReference type="GO" id="GO:0016747">
    <property type="term" value="F:acyltransferase activity, transferring groups other than amino-acyl groups"/>
    <property type="evidence" value="ECO:0007669"/>
    <property type="project" value="InterPro"/>
</dbReference>
<dbReference type="Pfam" id="PF24553">
    <property type="entry name" value="Rv0428c_C"/>
    <property type="match status" value="1"/>
</dbReference>
<feature type="domain" description="N-acetyltransferase" evidence="1">
    <location>
        <begin position="120"/>
        <end position="248"/>
    </location>
</feature>
<evidence type="ECO:0000259" key="1">
    <source>
        <dbReference type="PROSITE" id="PS51186"/>
    </source>
</evidence>
<reference evidence="2" key="1">
    <citation type="submission" date="2020-08" db="EMBL/GenBank/DDBJ databases">
        <title>Ramlibacter sp. GTP1 16S ribosomal RNA gene genome sequencing and assembly.</title>
        <authorList>
            <person name="Kang M."/>
        </authorList>
    </citation>
    <scope>NUCLEOTIDE SEQUENCE</scope>
    <source>
        <strain evidence="2">GTP1</strain>
    </source>
</reference>
<dbReference type="AlphaFoldDB" id="A0A923M9D6"/>
<dbReference type="EMBL" id="JACORU010000006">
    <property type="protein sequence ID" value="MBC5766425.1"/>
    <property type="molecule type" value="Genomic_DNA"/>
</dbReference>
<comment type="caution">
    <text evidence="2">The sequence shown here is derived from an EMBL/GenBank/DDBJ whole genome shotgun (WGS) entry which is preliminary data.</text>
</comment>
<organism evidence="2 3">
    <name type="scientific">Ramlibacter albus</name>
    <dbReference type="NCBI Taxonomy" id="2079448"/>
    <lineage>
        <taxon>Bacteria</taxon>
        <taxon>Pseudomonadati</taxon>
        <taxon>Pseudomonadota</taxon>
        <taxon>Betaproteobacteria</taxon>
        <taxon>Burkholderiales</taxon>
        <taxon>Comamonadaceae</taxon>
        <taxon>Ramlibacter</taxon>
    </lineage>
</organism>
<keyword evidence="3" id="KW-1185">Reference proteome</keyword>
<dbReference type="Proteomes" id="UP000596827">
    <property type="component" value="Unassembled WGS sequence"/>
</dbReference>
<proteinExistence type="predicted"/>
<dbReference type="InterPro" id="IPR056935">
    <property type="entry name" value="Rv0428c-like_C"/>
</dbReference>
<evidence type="ECO:0000313" key="2">
    <source>
        <dbReference type="EMBL" id="MBC5766425.1"/>
    </source>
</evidence>